<name>A0A1I5KCX6_9FIRM</name>
<organism evidence="2 3">
    <name type="scientific">Eubacterium callanderi</name>
    <dbReference type="NCBI Taxonomy" id="53442"/>
    <lineage>
        <taxon>Bacteria</taxon>
        <taxon>Bacillati</taxon>
        <taxon>Bacillota</taxon>
        <taxon>Clostridia</taxon>
        <taxon>Eubacteriales</taxon>
        <taxon>Eubacteriaceae</taxon>
        <taxon>Eubacterium</taxon>
    </lineage>
</organism>
<feature type="transmembrane region" description="Helical" evidence="1">
    <location>
        <begin position="108"/>
        <end position="129"/>
    </location>
</feature>
<evidence type="ECO:0000256" key="1">
    <source>
        <dbReference type="SAM" id="Phobius"/>
    </source>
</evidence>
<gene>
    <name evidence="2" type="ORF">H0N91_14630</name>
</gene>
<comment type="caution">
    <text evidence="2">The sequence shown here is derived from an EMBL/GenBank/DDBJ whole genome shotgun (WGS) entry which is preliminary data.</text>
</comment>
<evidence type="ECO:0000313" key="3">
    <source>
        <dbReference type="Proteomes" id="UP000586254"/>
    </source>
</evidence>
<sequence>MKLNIISEDNYSAVYTHEKSGFTTKYYTKKQMAALYPSHTYKVVGAIGAVKGEKEAGKERLSLEDGKGHNLPVTRQFAITPATAIIGYVRVRDNVFAAIVKNVAFKRLAIAAAGIALLTFGAWCAVNWYDWFPAKIEIDPNAVVTQTKETPVNEDITIPGYTVITADRDGRTKWSLQNPEGNPCYFQVTLKLADSNRRLYQSGLMPTGSTIENPKLEAMLDPGTYDVLIQYNTYELEGAHRPMNSASTVSQLIIQ</sequence>
<keyword evidence="1" id="KW-0472">Membrane</keyword>
<reference evidence="2 3" key="1">
    <citation type="submission" date="2020-07" db="EMBL/GenBank/DDBJ databases">
        <title>Organ Donor 1.</title>
        <authorList>
            <person name="Marsh A.J."/>
            <person name="Azcarate-Peril M.A."/>
        </authorList>
    </citation>
    <scope>NUCLEOTIDE SEQUENCE [LARGE SCALE GENOMIC DNA]</scope>
    <source>
        <strain evidence="2 3">AMC0717</strain>
    </source>
</reference>
<dbReference type="AlphaFoldDB" id="A0A1I5KCX6"/>
<dbReference type="Proteomes" id="UP000586254">
    <property type="component" value="Unassembled WGS sequence"/>
</dbReference>
<dbReference type="EMBL" id="JACCKS010000019">
    <property type="protein sequence ID" value="NZA39330.1"/>
    <property type="molecule type" value="Genomic_DNA"/>
</dbReference>
<dbReference type="RefSeq" id="WP_090413139.1">
    <property type="nucleotide sequence ID" value="NZ_DBGDOQ010000002.1"/>
</dbReference>
<proteinExistence type="predicted"/>
<protein>
    <submittedName>
        <fullName evidence="2">Uncharacterized protein</fullName>
    </submittedName>
</protein>
<keyword evidence="1" id="KW-0812">Transmembrane</keyword>
<evidence type="ECO:0000313" key="2">
    <source>
        <dbReference type="EMBL" id="NZA39330.1"/>
    </source>
</evidence>
<keyword evidence="1" id="KW-1133">Transmembrane helix</keyword>
<accession>A0A1I5KCX6</accession>